<keyword evidence="1" id="KW-1133">Transmembrane helix</keyword>
<dbReference type="Proteomes" id="UP001458946">
    <property type="component" value="Unassembled WGS sequence"/>
</dbReference>
<proteinExistence type="predicted"/>
<keyword evidence="1" id="KW-0472">Membrane</keyword>
<evidence type="ECO:0000256" key="1">
    <source>
        <dbReference type="SAM" id="Phobius"/>
    </source>
</evidence>
<evidence type="ECO:0000313" key="2">
    <source>
        <dbReference type="EMBL" id="GAA5503899.1"/>
    </source>
</evidence>
<gene>
    <name evidence="2" type="ORF">Dxin01_03666</name>
</gene>
<sequence>MPSFWRGVMAFLIGSAGVALAFFGALEEWHGKALLALGGLLPGTLLVASFRVAPDDI</sequence>
<keyword evidence="1" id="KW-0812">Transmembrane</keyword>
<feature type="transmembrane region" description="Helical" evidence="1">
    <location>
        <begin position="6"/>
        <end position="26"/>
    </location>
</feature>
<dbReference type="EMBL" id="BAABRN010000073">
    <property type="protein sequence ID" value="GAA5503899.1"/>
    <property type="molecule type" value="Genomic_DNA"/>
</dbReference>
<feature type="transmembrane region" description="Helical" evidence="1">
    <location>
        <begin position="33"/>
        <end position="53"/>
    </location>
</feature>
<organism evidence="2 3">
    <name type="scientific">Deinococcus xinjiangensis</name>
    <dbReference type="NCBI Taxonomy" id="457454"/>
    <lineage>
        <taxon>Bacteria</taxon>
        <taxon>Thermotogati</taxon>
        <taxon>Deinococcota</taxon>
        <taxon>Deinococci</taxon>
        <taxon>Deinococcales</taxon>
        <taxon>Deinococcaceae</taxon>
        <taxon>Deinococcus</taxon>
    </lineage>
</organism>
<keyword evidence="3" id="KW-1185">Reference proteome</keyword>
<accession>A0ABP9VF96</accession>
<protein>
    <submittedName>
        <fullName evidence="2">Uncharacterized protein</fullName>
    </submittedName>
</protein>
<evidence type="ECO:0000313" key="3">
    <source>
        <dbReference type="Proteomes" id="UP001458946"/>
    </source>
</evidence>
<comment type="caution">
    <text evidence="2">The sequence shown here is derived from an EMBL/GenBank/DDBJ whole genome shotgun (WGS) entry which is preliminary data.</text>
</comment>
<name>A0ABP9VF96_9DEIO</name>
<reference evidence="2 3" key="1">
    <citation type="submission" date="2024-02" db="EMBL/GenBank/DDBJ databases">
        <title>Deinococcus xinjiangensis NBRC 107630.</title>
        <authorList>
            <person name="Ichikawa N."/>
            <person name="Katano-Makiyama Y."/>
            <person name="Hidaka K."/>
        </authorList>
    </citation>
    <scope>NUCLEOTIDE SEQUENCE [LARGE SCALE GENOMIC DNA]</scope>
    <source>
        <strain evidence="2 3">NBRC 107630</strain>
    </source>
</reference>